<dbReference type="Gene3D" id="1.10.10.10">
    <property type="entry name" value="Winged helix-like DNA-binding domain superfamily/Winged helix DNA-binding domain"/>
    <property type="match status" value="1"/>
</dbReference>
<evidence type="ECO:0000313" key="3">
    <source>
        <dbReference type="Proteomes" id="UP000195781"/>
    </source>
</evidence>
<accession>A0A1Y3XVH5</accession>
<dbReference type="EMBL" id="NFIE01000003">
    <property type="protein sequence ID" value="OUN89563.1"/>
    <property type="molecule type" value="Genomic_DNA"/>
</dbReference>
<feature type="region of interest" description="Disordered" evidence="1">
    <location>
        <begin position="1"/>
        <end position="48"/>
    </location>
</feature>
<evidence type="ECO:0000313" key="2">
    <source>
        <dbReference type="EMBL" id="OUN89563.1"/>
    </source>
</evidence>
<protein>
    <recommendedName>
        <fullName evidence="4">Helix-turn-helix type 11 domain-containing protein</fullName>
    </recommendedName>
</protein>
<dbReference type="AlphaFoldDB" id="A0A1Y3XVH5"/>
<sequence length="321" mass="33986">MGRTVPEDEGRLQANDAEIPGMERDSAEALGGAGEPAGAADETAGEPHGRVSMGVLRTLFILNILEERTDAHQGITADDIKALLAAPTDPATPALTVSRSAVRSSIDTLRTAGYKIITRGRCGYALVEHPLGDRDAELAVRALASSRLLSPAQRRRLIERILRFASPTQRAALAPHAPDDPKPAGSPVQTREGTAKRFFVDSPAALVRHALAEDVPLAFELAREAPVPDRGAHHRSPTPAAGPPRGYGKRQRMQPTSLFESHGEVFVQGTALDMEIGSVAVARTLRLDRLANLSCIDGQGDLHIAPGRAAADAAAAPYVKS</sequence>
<keyword evidence="3" id="KW-1185">Reference proteome</keyword>
<dbReference type="OrthoDB" id="3171994at2"/>
<evidence type="ECO:0008006" key="4">
    <source>
        <dbReference type="Google" id="ProtNLM"/>
    </source>
</evidence>
<gene>
    <name evidence="2" type="ORF">B5G02_01555</name>
</gene>
<comment type="caution">
    <text evidence="2">The sequence shown here is derived from an EMBL/GenBank/DDBJ whole genome shotgun (WGS) entry which is preliminary data.</text>
</comment>
<evidence type="ECO:0000256" key="1">
    <source>
        <dbReference type="SAM" id="MobiDB-lite"/>
    </source>
</evidence>
<dbReference type="Proteomes" id="UP000195781">
    <property type="component" value="Unassembled WGS sequence"/>
</dbReference>
<name>A0A1Y3XVH5_9ACTN</name>
<organism evidence="2 3">
    <name type="scientific">[Collinsella] massiliensis</name>
    <dbReference type="NCBI Taxonomy" id="1232426"/>
    <lineage>
        <taxon>Bacteria</taxon>
        <taxon>Bacillati</taxon>
        <taxon>Actinomycetota</taxon>
        <taxon>Coriobacteriia</taxon>
        <taxon>Coriobacteriales</taxon>
        <taxon>Coriobacteriaceae</taxon>
        <taxon>Enorma</taxon>
    </lineage>
</organism>
<proteinExistence type="predicted"/>
<feature type="region of interest" description="Disordered" evidence="1">
    <location>
        <begin position="226"/>
        <end position="252"/>
    </location>
</feature>
<reference evidence="3" key="1">
    <citation type="submission" date="2017-04" db="EMBL/GenBank/DDBJ databases">
        <title>Function of individual gut microbiota members based on whole genome sequencing of pure cultures obtained from chicken caecum.</title>
        <authorList>
            <person name="Medvecky M."/>
            <person name="Cejkova D."/>
            <person name="Polansky O."/>
            <person name="Karasova D."/>
            <person name="Kubasova T."/>
            <person name="Cizek A."/>
            <person name="Rychlik I."/>
        </authorList>
    </citation>
    <scope>NUCLEOTIDE SEQUENCE [LARGE SCALE GENOMIC DNA]</scope>
    <source>
        <strain evidence="3">An5</strain>
    </source>
</reference>
<feature type="compositionally biased region" description="Basic and acidic residues" evidence="1">
    <location>
        <begin position="1"/>
        <end position="11"/>
    </location>
</feature>
<feature type="region of interest" description="Disordered" evidence="1">
    <location>
        <begin position="169"/>
        <end position="193"/>
    </location>
</feature>
<dbReference type="InterPro" id="IPR036388">
    <property type="entry name" value="WH-like_DNA-bd_sf"/>
</dbReference>